<name>A0A0B4CJ94_9CAUL</name>
<dbReference type="SUPFAM" id="SSF47240">
    <property type="entry name" value="Ferritin-like"/>
    <property type="match status" value="1"/>
</dbReference>
<evidence type="ECO:0000313" key="2">
    <source>
        <dbReference type="EMBL" id="KIC56557.1"/>
    </source>
</evidence>
<dbReference type="InterPro" id="IPR012347">
    <property type="entry name" value="Ferritin-like"/>
</dbReference>
<proteinExistence type="predicted"/>
<dbReference type="InterPro" id="IPR009078">
    <property type="entry name" value="Ferritin-like_SF"/>
</dbReference>
<dbReference type="Pfam" id="PF09537">
    <property type="entry name" value="DUF2383"/>
    <property type="match status" value="1"/>
</dbReference>
<dbReference type="Proteomes" id="UP000031166">
    <property type="component" value="Unassembled WGS sequence"/>
</dbReference>
<evidence type="ECO:0000313" key="3">
    <source>
        <dbReference type="Proteomes" id="UP000031166"/>
    </source>
</evidence>
<dbReference type="STRING" id="172043.RM53_12130"/>
<accession>A0A0B4CJ94</accession>
<protein>
    <recommendedName>
        <fullName evidence="1">DUF2383 domain-containing protein</fullName>
    </recommendedName>
</protein>
<dbReference type="Gene3D" id="1.20.1260.10">
    <property type="match status" value="1"/>
</dbReference>
<dbReference type="InterPro" id="IPR011971">
    <property type="entry name" value="CHP02284"/>
</dbReference>
<sequence length="161" mass="17703">MSNPNAHDIKVLNGLIETTLDSADGYREAAEQTQDPHYRTLFERRSSERQQVVDDLSAAVRGLGGDPESDGSILAKAHRAFLDVKHALLRNDDSVVGSINSGEGFIANKYEKALEDTGISATTRETIRRAYAAVKTEHEQMEALKHSLEGQRDAANPLFPQ</sequence>
<organism evidence="2 3">
    <name type="scientific">Brevundimonas nasdae</name>
    <dbReference type="NCBI Taxonomy" id="172043"/>
    <lineage>
        <taxon>Bacteria</taxon>
        <taxon>Pseudomonadati</taxon>
        <taxon>Pseudomonadota</taxon>
        <taxon>Alphaproteobacteria</taxon>
        <taxon>Caulobacterales</taxon>
        <taxon>Caulobacteraceae</taxon>
        <taxon>Brevundimonas</taxon>
    </lineage>
</organism>
<dbReference type="AlphaFoldDB" id="A0A0B4CJ94"/>
<comment type="caution">
    <text evidence="2">The sequence shown here is derived from an EMBL/GenBank/DDBJ whole genome shotgun (WGS) entry which is preliminary data.</text>
</comment>
<dbReference type="PIRSF" id="PIRSF029477">
    <property type="entry name" value="UCP029477"/>
    <property type="match status" value="1"/>
</dbReference>
<dbReference type="EMBL" id="JWSY01000021">
    <property type="protein sequence ID" value="KIC56557.1"/>
    <property type="molecule type" value="Genomic_DNA"/>
</dbReference>
<reference evidence="2 3" key="1">
    <citation type="submission" date="2014-12" db="EMBL/GenBank/DDBJ databases">
        <title>Genome sequencing of Brevundimonas nasdae TPW30.</title>
        <authorList>
            <person name="Tan P.W."/>
            <person name="Chan K.-G."/>
        </authorList>
    </citation>
    <scope>NUCLEOTIDE SEQUENCE [LARGE SCALE GENOMIC DNA]</scope>
    <source>
        <strain evidence="2 3">TPW30</strain>
    </source>
</reference>
<feature type="domain" description="DUF2383" evidence="1">
    <location>
        <begin position="9"/>
        <end position="116"/>
    </location>
</feature>
<dbReference type="NCBIfam" id="TIGR02284">
    <property type="entry name" value="PA2169 family four-helix-bundle protein"/>
    <property type="match status" value="1"/>
</dbReference>
<dbReference type="InterPro" id="IPR019052">
    <property type="entry name" value="DUF2383"/>
</dbReference>
<dbReference type="InterPro" id="IPR016920">
    <property type="entry name" value="UCP029477"/>
</dbReference>
<gene>
    <name evidence="2" type="ORF">RM53_12130</name>
</gene>
<dbReference type="RefSeq" id="WP_039247171.1">
    <property type="nucleotide sequence ID" value="NZ_CP119180.1"/>
</dbReference>
<evidence type="ECO:0000259" key="1">
    <source>
        <dbReference type="Pfam" id="PF09537"/>
    </source>
</evidence>